<gene>
    <name evidence="2" type="ORF">EZJ19_15105</name>
</gene>
<feature type="transmembrane region" description="Helical" evidence="1">
    <location>
        <begin position="12"/>
        <end position="32"/>
    </location>
</feature>
<reference evidence="2 3" key="1">
    <citation type="submission" date="2019-03" db="EMBL/GenBank/DDBJ databases">
        <title>Genome sequence of Thiobacillaceae bacterium LSR1, a sulfur-oxidizing bacterium isolated from freshwater sediment.</title>
        <authorList>
            <person name="Li S."/>
        </authorList>
    </citation>
    <scope>NUCLEOTIDE SEQUENCE [LARGE SCALE GENOMIC DNA]</scope>
    <source>
        <strain evidence="2 3">LSR1</strain>
    </source>
</reference>
<keyword evidence="1" id="KW-0472">Membrane</keyword>
<dbReference type="RefSeq" id="WP_131449052.1">
    <property type="nucleotide sequence ID" value="NZ_SJZB01000052.1"/>
</dbReference>
<keyword evidence="3" id="KW-1185">Reference proteome</keyword>
<proteinExistence type="predicted"/>
<keyword evidence="1" id="KW-1133">Transmembrane helix</keyword>
<keyword evidence="1" id="KW-0812">Transmembrane</keyword>
<evidence type="ECO:0000256" key="1">
    <source>
        <dbReference type="SAM" id="Phobius"/>
    </source>
</evidence>
<sequence length="184" mass="20426">MSQSVFTTVYRYWNWIGIPVLLVAAVVLWLTITDLIAVVKRSYLFSVPLASRQDIQFAEPGRVTLSMEGPRFTTRFGNANFELRDAAGVVVAGRPSLMRLRSSGMTTVRMELLSFDIPRPGRYTLDITGLGEPREGDDKHAVVFQRPALAPIIIHVVGIVLSAGLFITSLVFFILRLNEAGWSS</sequence>
<comment type="caution">
    <text evidence="2">The sequence shown here is derived from an EMBL/GenBank/DDBJ whole genome shotgun (WGS) entry which is preliminary data.</text>
</comment>
<dbReference type="EMBL" id="SJZB01000052">
    <property type="protein sequence ID" value="TCJ11600.1"/>
    <property type="molecule type" value="Genomic_DNA"/>
</dbReference>
<organism evidence="2 3">
    <name type="scientific">Parasulfuritortus cantonensis</name>
    <dbReference type="NCBI Taxonomy" id="2528202"/>
    <lineage>
        <taxon>Bacteria</taxon>
        <taxon>Pseudomonadati</taxon>
        <taxon>Pseudomonadota</taxon>
        <taxon>Betaproteobacteria</taxon>
        <taxon>Nitrosomonadales</taxon>
        <taxon>Thiobacillaceae</taxon>
        <taxon>Parasulfuritortus</taxon>
    </lineage>
</organism>
<evidence type="ECO:0000313" key="3">
    <source>
        <dbReference type="Proteomes" id="UP000295443"/>
    </source>
</evidence>
<evidence type="ECO:0000313" key="2">
    <source>
        <dbReference type="EMBL" id="TCJ11600.1"/>
    </source>
</evidence>
<dbReference type="Proteomes" id="UP000295443">
    <property type="component" value="Unassembled WGS sequence"/>
</dbReference>
<protein>
    <submittedName>
        <fullName evidence="2">Uncharacterized protein</fullName>
    </submittedName>
</protein>
<dbReference type="AlphaFoldDB" id="A0A4R1B2D4"/>
<feature type="transmembrane region" description="Helical" evidence="1">
    <location>
        <begin position="149"/>
        <end position="175"/>
    </location>
</feature>
<accession>A0A4R1B2D4</accession>
<name>A0A4R1B2D4_9PROT</name>